<evidence type="ECO:0000313" key="5">
    <source>
        <dbReference type="RefSeq" id="XP_014492630.1"/>
    </source>
</evidence>
<dbReference type="AlphaFoldDB" id="A0A1S3TFT5"/>
<dbReference type="PANTHER" id="PTHR47592:SF27">
    <property type="entry name" value="OS08G0421700 PROTEIN"/>
    <property type="match status" value="1"/>
</dbReference>
<sequence length="279" mass="31311">MSLPDRFKHFVSAWESVPVAEQTIDNLTSRLLVEEERQKSGEEAVALVAQSFSNLTCFRCGNRGHKKDQCHTRQSYNNRGRGRFNQARGGRNDNHTGKSGNPMNDSRSNGDAGDQKPQRGGIQCNFCHRYGHLWKHCRFRKSKENGAKTENSGNDNDNGGSSLAFLCAAEWESDSNFYLDSGATEHMCKNREYFSSYTPLTEERRIKIGDGSEILAIGIGTVSVQSFNGTRYVDMDINNVLHIPHLKVNLLSQGKSLDKGFSLISNAHEARFIEEKTQK</sequence>
<protein>
    <submittedName>
        <fullName evidence="5">Uncharacterized protein LOC106755046</fullName>
    </submittedName>
</protein>
<evidence type="ECO:0000256" key="2">
    <source>
        <dbReference type="SAM" id="MobiDB-lite"/>
    </source>
</evidence>
<dbReference type="RefSeq" id="XP_014492630.1">
    <property type="nucleotide sequence ID" value="XM_014637144.1"/>
</dbReference>
<feature type="non-terminal residue" evidence="5">
    <location>
        <position position="279"/>
    </location>
</feature>
<dbReference type="InterPro" id="IPR054722">
    <property type="entry name" value="PolX-like_BBD"/>
</dbReference>
<proteinExistence type="predicted"/>
<dbReference type="Pfam" id="PF22936">
    <property type="entry name" value="Pol_BBD"/>
    <property type="match status" value="1"/>
</dbReference>
<keyword evidence="4" id="KW-1185">Reference proteome</keyword>
<dbReference type="PROSITE" id="PS50158">
    <property type="entry name" value="ZF_CCHC"/>
    <property type="match status" value="1"/>
</dbReference>
<dbReference type="PANTHER" id="PTHR47592">
    <property type="entry name" value="PBF68 PROTEIN"/>
    <property type="match status" value="1"/>
</dbReference>
<dbReference type="Proteomes" id="UP000087766">
    <property type="component" value="Unplaced"/>
</dbReference>
<dbReference type="GO" id="GO:0008270">
    <property type="term" value="F:zinc ion binding"/>
    <property type="evidence" value="ECO:0007669"/>
    <property type="project" value="UniProtKB-KW"/>
</dbReference>
<feature type="region of interest" description="Disordered" evidence="2">
    <location>
        <begin position="64"/>
        <end position="117"/>
    </location>
</feature>
<dbReference type="OrthoDB" id="2596766at2759"/>
<feature type="domain" description="CCHC-type" evidence="3">
    <location>
        <begin position="57"/>
        <end position="70"/>
    </location>
</feature>
<name>A0A1S3TFT5_VIGRR</name>
<evidence type="ECO:0000259" key="3">
    <source>
        <dbReference type="PROSITE" id="PS50158"/>
    </source>
</evidence>
<dbReference type="KEGG" id="vra:106755046"/>
<organism evidence="4 5">
    <name type="scientific">Vigna radiata var. radiata</name>
    <name type="common">Mung bean</name>
    <name type="synonym">Phaseolus aureus</name>
    <dbReference type="NCBI Taxonomy" id="3916"/>
    <lineage>
        <taxon>Eukaryota</taxon>
        <taxon>Viridiplantae</taxon>
        <taxon>Streptophyta</taxon>
        <taxon>Embryophyta</taxon>
        <taxon>Tracheophyta</taxon>
        <taxon>Spermatophyta</taxon>
        <taxon>Magnoliopsida</taxon>
        <taxon>eudicotyledons</taxon>
        <taxon>Gunneridae</taxon>
        <taxon>Pentapetalae</taxon>
        <taxon>rosids</taxon>
        <taxon>fabids</taxon>
        <taxon>Fabales</taxon>
        <taxon>Fabaceae</taxon>
        <taxon>Papilionoideae</taxon>
        <taxon>50 kb inversion clade</taxon>
        <taxon>NPAAA clade</taxon>
        <taxon>indigoferoid/millettioid clade</taxon>
        <taxon>Phaseoleae</taxon>
        <taxon>Vigna</taxon>
    </lineage>
</organism>
<dbReference type="InterPro" id="IPR001878">
    <property type="entry name" value="Znf_CCHC"/>
</dbReference>
<keyword evidence="1" id="KW-0863">Zinc-finger</keyword>
<accession>A0A1S3TFT5</accession>
<dbReference type="GeneID" id="106755046"/>
<gene>
    <name evidence="5" type="primary">LOC106755046</name>
</gene>
<evidence type="ECO:0000256" key="1">
    <source>
        <dbReference type="PROSITE-ProRule" id="PRU00047"/>
    </source>
</evidence>
<evidence type="ECO:0000313" key="4">
    <source>
        <dbReference type="Proteomes" id="UP000087766"/>
    </source>
</evidence>
<keyword evidence="1" id="KW-0862">Zinc</keyword>
<keyword evidence="1" id="KW-0479">Metal-binding</keyword>
<dbReference type="GO" id="GO:0003676">
    <property type="term" value="F:nucleic acid binding"/>
    <property type="evidence" value="ECO:0007669"/>
    <property type="project" value="InterPro"/>
</dbReference>
<reference evidence="5" key="1">
    <citation type="submission" date="2025-08" db="UniProtKB">
        <authorList>
            <consortium name="RefSeq"/>
        </authorList>
    </citation>
    <scope>IDENTIFICATION</scope>
    <source>
        <tissue evidence="5">Leaf</tissue>
    </source>
</reference>
<feature type="compositionally biased region" description="Polar residues" evidence="2">
    <location>
        <begin position="97"/>
        <end position="109"/>
    </location>
</feature>